<name>A0A7J7L962_9MAGN</name>
<dbReference type="EMBL" id="JACGCM010002533">
    <property type="protein sequence ID" value="KAF6139133.1"/>
    <property type="molecule type" value="Genomic_DNA"/>
</dbReference>
<protein>
    <submittedName>
        <fullName evidence="1">Uncharacterized protein</fullName>
    </submittedName>
</protein>
<dbReference type="Proteomes" id="UP000541444">
    <property type="component" value="Unassembled WGS sequence"/>
</dbReference>
<dbReference type="InterPro" id="IPR036457">
    <property type="entry name" value="PPM-type-like_dom_sf"/>
</dbReference>
<dbReference type="SUPFAM" id="SSF81606">
    <property type="entry name" value="PP2C-like"/>
    <property type="match status" value="1"/>
</dbReference>
<proteinExistence type="predicted"/>
<organism evidence="1 2">
    <name type="scientific">Kingdonia uniflora</name>
    <dbReference type="NCBI Taxonomy" id="39325"/>
    <lineage>
        <taxon>Eukaryota</taxon>
        <taxon>Viridiplantae</taxon>
        <taxon>Streptophyta</taxon>
        <taxon>Embryophyta</taxon>
        <taxon>Tracheophyta</taxon>
        <taxon>Spermatophyta</taxon>
        <taxon>Magnoliopsida</taxon>
        <taxon>Ranunculales</taxon>
        <taxon>Circaeasteraceae</taxon>
        <taxon>Kingdonia</taxon>
    </lineage>
</organism>
<evidence type="ECO:0000313" key="2">
    <source>
        <dbReference type="Proteomes" id="UP000541444"/>
    </source>
</evidence>
<evidence type="ECO:0000313" key="1">
    <source>
        <dbReference type="EMBL" id="KAF6139133.1"/>
    </source>
</evidence>
<reference evidence="1 2" key="1">
    <citation type="journal article" date="2020" name="IScience">
        <title>Genome Sequencing of the Endangered Kingdonia uniflora (Circaeasteraceae, Ranunculales) Reveals Potential Mechanisms of Evolutionary Specialization.</title>
        <authorList>
            <person name="Sun Y."/>
            <person name="Deng T."/>
            <person name="Zhang A."/>
            <person name="Moore M.J."/>
            <person name="Landis J.B."/>
            <person name="Lin N."/>
            <person name="Zhang H."/>
            <person name="Zhang X."/>
            <person name="Huang J."/>
            <person name="Zhang X."/>
            <person name="Sun H."/>
            <person name="Wang H."/>
        </authorList>
    </citation>
    <scope>NUCLEOTIDE SEQUENCE [LARGE SCALE GENOMIC DNA]</scope>
    <source>
        <strain evidence="1">TB1705</strain>
        <tissue evidence="1">Leaf</tissue>
    </source>
</reference>
<dbReference type="OrthoDB" id="10264738at2759"/>
<accession>A0A7J7L962</accession>
<dbReference type="AlphaFoldDB" id="A0A7J7L962"/>
<keyword evidence="2" id="KW-1185">Reference proteome</keyword>
<comment type="caution">
    <text evidence="1">The sequence shown here is derived from an EMBL/GenBank/DDBJ whole genome shotgun (WGS) entry which is preliminary data.</text>
</comment>
<gene>
    <name evidence="1" type="ORF">GIB67_009976</name>
</gene>
<sequence>MLAFYNLRRERVTASSGEVGRLSIVGGVEIGRLRCWPRGLCLSRSIGDMDVGEFIVPVPYVKQVKEALSRGLKDDTSCIVVDIIPPDNSLPPSPPLKKQSKLRSLIFRKRSHDSASKLSYLLLVL</sequence>